<dbReference type="Proteomes" id="UP001153954">
    <property type="component" value="Unassembled WGS sequence"/>
</dbReference>
<protein>
    <submittedName>
        <fullName evidence="1">Uncharacterized protein</fullName>
    </submittedName>
</protein>
<dbReference type="EMBL" id="CAKOGL010000007">
    <property type="protein sequence ID" value="CAH2088985.1"/>
    <property type="molecule type" value="Genomic_DNA"/>
</dbReference>
<keyword evidence="2" id="KW-1185">Reference proteome</keyword>
<evidence type="ECO:0000313" key="1">
    <source>
        <dbReference type="EMBL" id="CAH2088985.1"/>
    </source>
</evidence>
<sequence>MVESNILPSIWRRGEADKRMEFGDREPASLPRNEILRKDKQERKNIIFGMKGTDLVVNIQIMKYEWHLGQIHAIGLDPFFVHYWTPEKVAVYIMHHQYICIDGTGSLGKKLMKPNGQLSPHLYLYQILIETSESTVPVFQMLRASKNTNTIQFWLQEIIRIGQSHKANFPLPKQVTCACIVLCLGACARAFAECRNLKDYLSKCFDCLVNSTDSLPSCFLRLDISHYV</sequence>
<organism evidence="1 2">
    <name type="scientific">Euphydryas editha</name>
    <name type="common">Edith's checkerspot</name>
    <dbReference type="NCBI Taxonomy" id="104508"/>
    <lineage>
        <taxon>Eukaryota</taxon>
        <taxon>Metazoa</taxon>
        <taxon>Ecdysozoa</taxon>
        <taxon>Arthropoda</taxon>
        <taxon>Hexapoda</taxon>
        <taxon>Insecta</taxon>
        <taxon>Pterygota</taxon>
        <taxon>Neoptera</taxon>
        <taxon>Endopterygota</taxon>
        <taxon>Lepidoptera</taxon>
        <taxon>Glossata</taxon>
        <taxon>Ditrysia</taxon>
        <taxon>Papilionoidea</taxon>
        <taxon>Nymphalidae</taxon>
        <taxon>Nymphalinae</taxon>
        <taxon>Euphydryas</taxon>
    </lineage>
</organism>
<dbReference type="AlphaFoldDB" id="A0AAU9TWS0"/>
<evidence type="ECO:0000313" key="2">
    <source>
        <dbReference type="Proteomes" id="UP001153954"/>
    </source>
</evidence>
<comment type="caution">
    <text evidence="1">The sequence shown here is derived from an EMBL/GenBank/DDBJ whole genome shotgun (WGS) entry which is preliminary data.</text>
</comment>
<proteinExistence type="predicted"/>
<accession>A0AAU9TWS0</accession>
<gene>
    <name evidence="1" type="ORF">EEDITHA_LOCUS5086</name>
</gene>
<name>A0AAU9TWS0_EUPED</name>
<reference evidence="1" key="1">
    <citation type="submission" date="2022-03" db="EMBL/GenBank/DDBJ databases">
        <authorList>
            <person name="Tunstrom K."/>
        </authorList>
    </citation>
    <scope>NUCLEOTIDE SEQUENCE</scope>
</reference>